<keyword evidence="1" id="KW-0489">Methyltransferase</keyword>
<dbReference type="GO" id="GO:0005737">
    <property type="term" value="C:cytoplasm"/>
    <property type="evidence" value="ECO:0007669"/>
    <property type="project" value="UniProtKB-ARBA"/>
</dbReference>
<organism evidence="4 5">
    <name type="scientific">Ignelater luminosus</name>
    <name type="common">Cucubano</name>
    <name type="synonym">Pyrophorus luminosus</name>
    <dbReference type="NCBI Taxonomy" id="2038154"/>
    <lineage>
        <taxon>Eukaryota</taxon>
        <taxon>Metazoa</taxon>
        <taxon>Ecdysozoa</taxon>
        <taxon>Arthropoda</taxon>
        <taxon>Hexapoda</taxon>
        <taxon>Insecta</taxon>
        <taxon>Pterygota</taxon>
        <taxon>Neoptera</taxon>
        <taxon>Endopterygota</taxon>
        <taxon>Coleoptera</taxon>
        <taxon>Polyphaga</taxon>
        <taxon>Elateriformia</taxon>
        <taxon>Elateroidea</taxon>
        <taxon>Elateridae</taxon>
        <taxon>Agrypninae</taxon>
        <taxon>Pyrophorini</taxon>
        <taxon>Ignelater</taxon>
    </lineage>
</organism>
<dbReference type="AlphaFoldDB" id="A0A8K0FXG4"/>
<dbReference type="InterPro" id="IPR029064">
    <property type="entry name" value="Ribosomal_eL30-like_sf"/>
</dbReference>
<dbReference type="Proteomes" id="UP000801492">
    <property type="component" value="Unassembled WGS sequence"/>
</dbReference>
<comment type="caution">
    <text evidence="4">The sequence shown here is derived from an EMBL/GenBank/DDBJ whole genome shotgun (WGS) entry which is preliminary data.</text>
</comment>
<dbReference type="InterPro" id="IPR013123">
    <property type="entry name" value="SpoU_subst-bd"/>
</dbReference>
<feature type="domain" description="RNA 2-O ribose methyltransferase substrate binding" evidence="3">
    <location>
        <begin position="174"/>
        <end position="246"/>
    </location>
</feature>
<dbReference type="InterPro" id="IPR029026">
    <property type="entry name" value="tRNA_m1G_MTases_N"/>
</dbReference>
<gene>
    <name evidence="4" type="ORF">ILUMI_22329</name>
</gene>
<protein>
    <recommendedName>
        <fullName evidence="3">RNA 2-O ribose methyltransferase substrate binding domain-containing protein</fullName>
    </recommendedName>
</protein>
<sequence>MANIFMKTSVLKLIESNLRIINQSCYYARWSHRRPRKVLTTEEYNNIENKNDVTISTSEEKIIELDMHTNILPQQSKTKWTPKINKPNDIINLEELDKKSDAVHYKIEPKVSKKKKVSYNINKETTKTTDMLETVVDANGNFVYTKLKDNDPSISQLLITVKSRKEQIKKDLALLEGKRLIREALEAQCTLKSLVFSRKNDVEYLKPYLPKSGARLYKMPYREIQLWSDLTTTPGIMGIFKTPEVEKFIPKNSLGLTIICDNIREPGNLGAVLRTAAGVGAQRIFLTKGCVDLWDTKVLRSACGAHFRLQIHKKMDWENIKNKLDTSKPTVLIADNKIVTESISVDQLQNSNESSSSNDEQNSNEIKNLKDIVTSMPLLPYYGVNFNDLGSLVLIVGGETEGISEESYRFAADFNGIRLNIPLNNNIDSLNTGTALGIIMFEVKRQMYLVDYKNKQ</sequence>
<accession>A0A8K0FXG4</accession>
<dbReference type="PANTHER" id="PTHR43191">
    <property type="entry name" value="RRNA METHYLTRANSFERASE 3"/>
    <property type="match status" value="1"/>
</dbReference>
<dbReference type="OrthoDB" id="270651at2759"/>
<dbReference type="Gene3D" id="3.40.1280.10">
    <property type="match status" value="1"/>
</dbReference>
<evidence type="ECO:0000256" key="1">
    <source>
        <dbReference type="ARBA" id="ARBA00022603"/>
    </source>
</evidence>
<evidence type="ECO:0000313" key="4">
    <source>
        <dbReference type="EMBL" id="KAF2883860.1"/>
    </source>
</evidence>
<dbReference type="InterPro" id="IPR001537">
    <property type="entry name" value="SpoU_MeTrfase"/>
</dbReference>
<proteinExistence type="predicted"/>
<dbReference type="SUPFAM" id="SSF75217">
    <property type="entry name" value="alpha/beta knot"/>
    <property type="match status" value="1"/>
</dbReference>
<name>A0A8K0FXG4_IGNLU</name>
<dbReference type="SUPFAM" id="SSF55315">
    <property type="entry name" value="L30e-like"/>
    <property type="match status" value="1"/>
</dbReference>
<dbReference type="GO" id="GO:0032259">
    <property type="term" value="P:methylation"/>
    <property type="evidence" value="ECO:0007669"/>
    <property type="project" value="UniProtKB-KW"/>
</dbReference>
<dbReference type="SMART" id="SM00967">
    <property type="entry name" value="SpoU_sub_bind"/>
    <property type="match status" value="1"/>
</dbReference>
<dbReference type="Pfam" id="PF00588">
    <property type="entry name" value="SpoU_methylase"/>
    <property type="match status" value="1"/>
</dbReference>
<dbReference type="GO" id="GO:0008173">
    <property type="term" value="F:RNA methyltransferase activity"/>
    <property type="evidence" value="ECO:0007669"/>
    <property type="project" value="InterPro"/>
</dbReference>
<evidence type="ECO:0000256" key="2">
    <source>
        <dbReference type="ARBA" id="ARBA00022679"/>
    </source>
</evidence>
<dbReference type="GO" id="GO:0003723">
    <property type="term" value="F:RNA binding"/>
    <property type="evidence" value="ECO:0007669"/>
    <property type="project" value="InterPro"/>
</dbReference>
<dbReference type="EMBL" id="VTPC01090285">
    <property type="protein sequence ID" value="KAF2883860.1"/>
    <property type="molecule type" value="Genomic_DNA"/>
</dbReference>
<keyword evidence="2" id="KW-0808">Transferase</keyword>
<dbReference type="InterPro" id="IPR051259">
    <property type="entry name" value="rRNA_Methyltransferase"/>
</dbReference>
<evidence type="ECO:0000313" key="5">
    <source>
        <dbReference type="Proteomes" id="UP000801492"/>
    </source>
</evidence>
<dbReference type="GO" id="GO:0006396">
    <property type="term" value="P:RNA processing"/>
    <property type="evidence" value="ECO:0007669"/>
    <property type="project" value="InterPro"/>
</dbReference>
<dbReference type="Gene3D" id="3.30.1330.30">
    <property type="match status" value="1"/>
</dbReference>
<dbReference type="CDD" id="cd18106">
    <property type="entry name" value="SpoU-like_RNMTL1"/>
    <property type="match status" value="1"/>
</dbReference>
<dbReference type="InterPro" id="IPR029028">
    <property type="entry name" value="Alpha/beta_knot_MTases"/>
</dbReference>
<reference evidence="4" key="1">
    <citation type="submission" date="2019-08" db="EMBL/GenBank/DDBJ databases">
        <title>The genome of the North American firefly Photinus pyralis.</title>
        <authorList>
            <consortium name="Photinus pyralis genome working group"/>
            <person name="Fallon T.R."/>
            <person name="Sander Lower S.E."/>
            <person name="Weng J.-K."/>
        </authorList>
    </citation>
    <scope>NUCLEOTIDE SEQUENCE</scope>
    <source>
        <strain evidence="4">TRF0915ILg1</strain>
        <tissue evidence="4">Whole body</tissue>
    </source>
</reference>
<evidence type="ECO:0000259" key="3">
    <source>
        <dbReference type="SMART" id="SM00967"/>
    </source>
</evidence>
<keyword evidence="5" id="KW-1185">Reference proteome</keyword>
<dbReference type="PANTHER" id="PTHR43191:SF2">
    <property type="entry name" value="RRNA METHYLTRANSFERASE 3, MITOCHONDRIAL"/>
    <property type="match status" value="1"/>
</dbReference>